<evidence type="ECO:0000259" key="5">
    <source>
        <dbReference type="PROSITE" id="PS50109"/>
    </source>
</evidence>
<organism evidence="8 9">
    <name type="scientific">Roseateles agri</name>
    <dbReference type="NCBI Taxonomy" id="3098619"/>
    <lineage>
        <taxon>Bacteria</taxon>
        <taxon>Pseudomonadati</taxon>
        <taxon>Pseudomonadota</taxon>
        <taxon>Betaproteobacteria</taxon>
        <taxon>Burkholderiales</taxon>
        <taxon>Sphaerotilaceae</taxon>
        <taxon>Roseateles</taxon>
    </lineage>
</organism>
<dbReference type="InterPro" id="IPR036890">
    <property type="entry name" value="HATPase_C_sf"/>
</dbReference>
<dbReference type="InterPro" id="IPR011006">
    <property type="entry name" value="CheY-like_superfamily"/>
</dbReference>
<dbReference type="InterPro" id="IPR036097">
    <property type="entry name" value="HisK_dim/P_sf"/>
</dbReference>
<dbReference type="SUPFAM" id="SSF55874">
    <property type="entry name" value="ATPase domain of HSP90 chaperone/DNA topoisomerase II/histidine kinase"/>
    <property type="match status" value="1"/>
</dbReference>
<evidence type="ECO:0000256" key="4">
    <source>
        <dbReference type="PROSITE-ProRule" id="PRU00169"/>
    </source>
</evidence>
<dbReference type="PANTHER" id="PTHR43547">
    <property type="entry name" value="TWO-COMPONENT HISTIDINE KINASE"/>
    <property type="match status" value="1"/>
</dbReference>
<dbReference type="Gene3D" id="1.10.287.130">
    <property type="match status" value="1"/>
</dbReference>
<dbReference type="InterPro" id="IPR003594">
    <property type="entry name" value="HATPase_dom"/>
</dbReference>
<dbReference type="InterPro" id="IPR004358">
    <property type="entry name" value="Sig_transdc_His_kin-like_C"/>
</dbReference>
<proteinExistence type="predicted"/>
<feature type="modified residue" description="4-aspartylphosphate" evidence="4">
    <location>
        <position position="67"/>
    </location>
</feature>
<dbReference type="InterPro" id="IPR035965">
    <property type="entry name" value="PAS-like_dom_sf"/>
</dbReference>
<dbReference type="SUPFAM" id="SSF55785">
    <property type="entry name" value="PYP-like sensor domain (PAS domain)"/>
    <property type="match status" value="1"/>
</dbReference>
<dbReference type="Gene3D" id="3.30.565.10">
    <property type="entry name" value="Histidine kinase-like ATPase, C-terminal domain"/>
    <property type="match status" value="1"/>
</dbReference>
<dbReference type="SMART" id="SM00388">
    <property type="entry name" value="HisKA"/>
    <property type="match status" value="1"/>
</dbReference>
<evidence type="ECO:0000313" key="8">
    <source>
        <dbReference type="EMBL" id="MDY0748608.1"/>
    </source>
</evidence>
<dbReference type="InterPro" id="IPR013656">
    <property type="entry name" value="PAS_4"/>
</dbReference>
<reference evidence="8 9" key="1">
    <citation type="submission" date="2023-11" db="EMBL/GenBank/DDBJ databases">
        <title>Paucibacter sp. nov., isolated from fresh soil in Korea.</title>
        <authorList>
            <person name="Le N.T.T."/>
        </authorList>
    </citation>
    <scope>NUCLEOTIDE SEQUENCE [LARGE SCALE GENOMIC DNA]</scope>
    <source>
        <strain evidence="8 9">R3-3</strain>
    </source>
</reference>
<dbReference type="Gene3D" id="3.30.450.20">
    <property type="entry name" value="PAS domain"/>
    <property type="match status" value="1"/>
</dbReference>
<dbReference type="InterPro" id="IPR001789">
    <property type="entry name" value="Sig_transdc_resp-reg_receiver"/>
</dbReference>
<dbReference type="Pfam" id="PF02518">
    <property type="entry name" value="HATPase_c"/>
    <property type="match status" value="1"/>
</dbReference>
<dbReference type="SUPFAM" id="SSF47384">
    <property type="entry name" value="Homodimeric domain of signal transducing histidine kinase"/>
    <property type="match status" value="1"/>
</dbReference>
<gene>
    <name evidence="8" type="ORF">SNE35_29190</name>
</gene>
<dbReference type="InterPro" id="IPR000014">
    <property type="entry name" value="PAS"/>
</dbReference>
<dbReference type="NCBIfam" id="TIGR00229">
    <property type="entry name" value="sensory_box"/>
    <property type="match status" value="1"/>
</dbReference>
<dbReference type="InterPro" id="IPR005467">
    <property type="entry name" value="His_kinase_dom"/>
</dbReference>
<dbReference type="CDD" id="cd00082">
    <property type="entry name" value="HisKA"/>
    <property type="match status" value="1"/>
</dbReference>
<evidence type="ECO:0000259" key="6">
    <source>
        <dbReference type="PROSITE" id="PS50110"/>
    </source>
</evidence>
<dbReference type="SMART" id="SM00091">
    <property type="entry name" value="PAS"/>
    <property type="match status" value="1"/>
</dbReference>
<comment type="caution">
    <text evidence="8">The sequence shown here is derived from an EMBL/GenBank/DDBJ whole genome shotgun (WGS) entry which is preliminary data.</text>
</comment>
<dbReference type="RefSeq" id="WP_320426576.1">
    <property type="nucleotide sequence ID" value="NZ_JAXCLA010000011.1"/>
</dbReference>
<feature type="domain" description="Response regulatory" evidence="6">
    <location>
        <begin position="19"/>
        <end position="135"/>
    </location>
</feature>
<evidence type="ECO:0000256" key="1">
    <source>
        <dbReference type="ARBA" id="ARBA00000085"/>
    </source>
</evidence>
<dbReference type="SMART" id="SM00387">
    <property type="entry name" value="HATPase_c"/>
    <property type="match status" value="1"/>
</dbReference>
<dbReference type="CDD" id="cd00130">
    <property type="entry name" value="PAS"/>
    <property type="match status" value="1"/>
</dbReference>
<dbReference type="Pfam" id="PF00512">
    <property type="entry name" value="HisKA"/>
    <property type="match status" value="1"/>
</dbReference>
<evidence type="ECO:0000313" key="9">
    <source>
        <dbReference type="Proteomes" id="UP001285263"/>
    </source>
</evidence>
<accession>A0ABU5DS85</accession>
<protein>
    <recommendedName>
        <fullName evidence="2">histidine kinase</fullName>
        <ecNumber evidence="2">2.7.13.3</ecNumber>
    </recommendedName>
</protein>
<evidence type="ECO:0000259" key="7">
    <source>
        <dbReference type="PROSITE" id="PS50112"/>
    </source>
</evidence>
<dbReference type="CDD" id="cd00075">
    <property type="entry name" value="HATPase"/>
    <property type="match status" value="1"/>
</dbReference>
<dbReference type="PROSITE" id="PS50110">
    <property type="entry name" value="RESPONSE_REGULATORY"/>
    <property type="match status" value="2"/>
</dbReference>
<evidence type="ECO:0000256" key="2">
    <source>
        <dbReference type="ARBA" id="ARBA00012438"/>
    </source>
</evidence>
<dbReference type="SUPFAM" id="SSF52172">
    <property type="entry name" value="CheY-like"/>
    <property type="match status" value="2"/>
</dbReference>
<evidence type="ECO:0000256" key="3">
    <source>
        <dbReference type="ARBA" id="ARBA00022553"/>
    </source>
</evidence>
<feature type="domain" description="Response regulatory" evidence="6">
    <location>
        <begin position="540"/>
        <end position="660"/>
    </location>
</feature>
<dbReference type="Proteomes" id="UP001285263">
    <property type="component" value="Unassembled WGS sequence"/>
</dbReference>
<dbReference type="PANTHER" id="PTHR43547:SF2">
    <property type="entry name" value="HYBRID SIGNAL TRANSDUCTION HISTIDINE KINASE C"/>
    <property type="match status" value="1"/>
</dbReference>
<keyword evidence="3 4" id="KW-0597">Phosphoprotein</keyword>
<keyword evidence="9" id="KW-1185">Reference proteome</keyword>
<dbReference type="SMART" id="SM00448">
    <property type="entry name" value="REC"/>
    <property type="match status" value="2"/>
</dbReference>
<dbReference type="Gene3D" id="3.40.50.2300">
    <property type="match status" value="2"/>
</dbReference>
<dbReference type="EC" id="2.7.13.3" evidence="2"/>
<feature type="domain" description="PAS" evidence="7">
    <location>
        <begin position="147"/>
        <end position="212"/>
    </location>
</feature>
<dbReference type="EMBL" id="JAXCLA010000011">
    <property type="protein sequence ID" value="MDY0748608.1"/>
    <property type="molecule type" value="Genomic_DNA"/>
</dbReference>
<dbReference type="PROSITE" id="PS50109">
    <property type="entry name" value="HIS_KIN"/>
    <property type="match status" value="1"/>
</dbReference>
<dbReference type="Pfam" id="PF00072">
    <property type="entry name" value="Response_reg"/>
    <property type="match status" value="2"/>
</dbReference>
<dbReference type="PRINTS" id="PR00344">
    <property type="entry name" value="BCTRLSENSOR"/>
</dbReference>
<sequence length="669" mass="72888">MSDDEACGSFRPIDRSQHLLLVVDDEPASLYATVRLLRQAGFRTREAATGAEGLAAATDEVSAMVVDVHLPDMDGFALCRELRSRPDTARMPVLHLTAAYVTDADKVRGLDSGADAYLTRPVEPAVLVATVQALVRTRMAEDAMRHSEAKFRAIYAQAPSGIGLLDAQGCFVEVNPALQRLMGREETALVGHAVAEFAPPEAVQAARDMALRDDGHLLSWEFPVRDPAGHLVHLEWNMSRDIEPGLDMVVVTDVSARVALEAQRKQLLERERVARSEAERINRSKDDFIAVLSHELRTPLNAIIQWAHLLMKRGGTPEQMRGLAAIDRNVKLQGRMITDLLDISRLNTGKLPMQLELLDPAELVSEAVQAMQQSFADNENMLTLELDDGGNGGFRPIRADASRLQQVIWNLLTNALKFSSRGGRIWVTLAQNEAGLALTVRDEGQGMTAEFLPLAFDRFSQSPSARRVGGLGLGLSIVKQLVEAHGGTIAVDSPGPGHGATFSVLLPAGAMADEAPSDEVTSPGELDTELAADPMLTGVKLLIVEDDREAGTMLQLILRERGAEVALAHDFDGAMALLVGSPRFDVLVSDIGLPDQDGYDLVRALRLRETAKHLPRLPAIALTAFTRPQDQEQALAAGFDLHCAKPVRHMRLIQMIQKLVEKRQSKVTS</sequence>
<name>A0ABU5DS85_9BURK</name>
<feature type="domain" description="Histidine kinase" evidence="5">
    <location>
        <begin position="291"/>
        <end position="510"/>
    </location>
</feature>
<dbReference type="Pfam" id="PF08448">
    <property type="entry name" value="PAS_4"/>
    <property type="match status" value="1"/>
</dbReference>
<dbReference type="PROSITE" id="PS50112">
    <property type="entry name" value="PAS"/>
    <property type="match status" value="1"/>
</dbReference>
<comment type="catalytic activity">
    <reaction evidence="1">
        <text>ATP + protein L-histidine = ADP + protein N-phospho-L-histidine.</text>
        <dbReference type="EC" id="2.7.13.3"/>
    </reaction>
</comment>
<dbReference type="InterPro" id="IPR003661">
    <property type="entry name" value="HisK_dim/P_dom"/>
</dbReference>
<feature type="modified residue" description="4-aspartylphosphate" evidence="4">
    <location>
        <position position="590"/>
    </location>
</feature>